<keyword evidence="1" id="KW-0805">Transcription regulation</keyword>
<dbReference type="PATRIC" id="fig|909613.9.peg.5416"/>
<dbReference type="EMBL" id="AYXG01000209">
    <property type="protein sequence ID" value="EWC59332.1"/>
    <property type="molecule type" value="Genomic_DNA"/>
</dbReference>
<protein>
    <submittedName>
        <fullName evidence="5">Transcriptional regulator, MarR family</fullName>
    </submittedName>
</protein>
<evidence type="ECO:0000256" key="3">
    <source>
        <dbReference type="ARBA" id="ARBA00023163"/>
    </source>
</evidence>
<dbReference type="GO" id="GO:0006950">
    <property type="term" value="P:response to stress"/>
    <property type="evidence" value="ECO:0007669"/>
    <property type="project" value="TreeGrafter"/>
</dbReference>
<organism evidence="5 6">
    <name type="scientific">Actinokineospora spheciospongiae</name>
    <dbReference type="NCBI Taxonomy" id="909613"/>
    <lineage>
        <taxon>Bacteria</taxon>
        <taxon>Bacillati</taxon>
        <taxon>Actinomycetota</taxon>
        <taxon>Actinomycetes</taxon>
        <taxon>Pseudonocardiales</taxon>
        <taxon>Pseudonocardiaceae</taxon>
        <taxon>Actinokineospora</taxon>
    </lineage>
</organism>
<name>W7IRJ4_9PSEU</name>
<evidence type="ECO:0000259" key="4">
    <source>
        <dbReference type="PROSITE" id="PS50995"/>
    </source>
</evidence>
<comment type="caution">
    <text evidence="5">The sequence shown here is derived from an EMBL/GenBank/DDBJ whole genome shotgun (WGS) entry which is preliminary data.</text>
</comment>
<dbReference type="AlphaFoldDB" id="W7IRJ4"/>
<evidence type="ECO:0000313" key="6">
    <source>
        <dbReference type="Proteomes" id="UP000019277"/>
    </source>
</evidence>
<dbReference type="InterPro" id="IPR023187">
    <property type="entry name" value="Tscrpt_reg_MarR-type_CS"/>
</dbReference>
<dbReference type="InterPro" id="IPR039422">
    <property type="entry name" value="MarR/SlyA-like"/>
</dbReference>
<dbReference type="InterPro" id="IPR036388">
    <property type="entry name" value="WH-like_DNA-bd_sf"/>
</dbReference>
<proteinExistence type="predicted"/>
<accession>W7IRJ4</accession>
<dbReference type="Gene3D" id="1.10.10.10">
    <property type="entry name" value="Winged helix-like DNA-binding domain superfamily/Winged helix DNA-binding domain"/>
    <property type="match status" value="1"/>
</dbReference>
<evidence type="ECO:0000256" key="1">
    <source>
        <dbReference type="ARBA" id="ARBA00023015"/>
    </source>
</evidence>
<dbReference type="PROSITE" id="PS50995">
    <property type="entry name" value="HTH_MARR_2"/>
    <property type="match status" value="1"/>
</dbReference>
<dbReference type="SMART" id="SM00347">
    <property type="entry name" value="HTH_MARR"/>
    <property type="match status" value="1"/>
</dbReference>
<dbReference type="InterPro" id="IPR036390">
    <property type="entry name" value="WH_DNA-bd_sf"/>
</dbReference>
<evidence type="ECO:0000256" key="2">
    <source>
        <dbReference type="ARBA" id="ARBA00023125"/>
    </source>
</evidence>
<feature type="domain" description="HTH marR-type" evidence="4">
    <location>
        <begin position="8"/>
        <end position="140"/>
    </location>
</feature>
<dbReference type="PRINTS" id="PR00598">
    <property type="entry name" value="HTHMARR"/>
</dbReference>
<dbReference type="PANTHER" id="PTHR33164">
    <property type="entry name" value="TRANSCRIPTIONAL REGULATOR, MARR FAMILY"/>
    <property type="match status" value="1"/>
</dbReference>
<sequence>MADDAVASWPTGRLLSVAARLVEGSWERALAERGLTHAGLIALHLLVGGPQSQRALARGARVTDQTMSRTVDRLLRAGFVDRVVDGADRRRMLVTLTESGRAVHAEAVRAEREDPAVLGALVDYEAFRQQLVALVQALGPGGQAGPQ</sequence>
<dbReference type="eggNOG" id="COG1846">
    <property type="taxonomic scope" value="Bacteria"/>
</dbReference>
<dbReference type="PANTHER" id="PTHR33164:SF43">
    <property type="entry name" value="HTH-TYPE TRANSCRIPTIONAL REPRESSOR YETL"/>
    <property type="match status" value="1"/>
</dbReference>
<dbReference type="GO" id="GO:0003677">
    <property type="term" value="F:DNA binding"/>
    <property type="evidence" value="ECO:0007669"/>
    <property type="project" value="UniProtKB-KW"/>
</dbReference>
<dbReference type="SUPFAM" id="SSF46785">
    <property type="entry name" value="Winged helix' DNA-binding domain"/>
    <property type="match status" value="1"/>
</dbReference>
<reference evidence="5 6" key="1">
    <citation type="journal article" date="2014" name="Genome Announc.">
        <title>Draft Genome Sequence of the Antitrypanosomally Active Sponge-Associated Bacterium Actinokineospora sp. Strain EG49.</title>
        <authorList>
            <person name="Harjes J."/>
            <person name="Ryu T."/>
            <person name="Abdelmohsen U.R."/>
            <person name="Moitinho-Silva L."/>
            <person name="Horn H."/>
            <person name="Ravasi T."/>
            <person name="Hentschel U."/>
        </authorList>
    </citation>
    <scope>NUCLEOTIDE SEQUENCE [LARGE SCALE GENOMIC DNA]</scope>
    <source>
        <strain evidence="5 6">EG49</strain>
    </source>
</reference>
<gene>
    <name evidence="5" type="ORF">UO65_5422</name>
</gene>
<keyword evidence="2" id="KW-0238">DNA-binding</keyword>
<evidence type="ECO:0000313" key="5">
    <source>
        <dbReference type="EMBL" id="EWC59332.1"/>
    </source>
</evidence>
<dbReference type="GO" id="GO:0003700">
    <property type="term" value="F:DNA-binding transcription factor activity"/>
    <property type="evidence" value="ECO:0007669"/>
    <property type="project" value="InterPro"/>
</dbReference>
<dbReference type="Pfam" id="PF12802">
    <property type="entry name" value="MarR_2"/>
    <property type="match status" value="1"/>
</dbReference>
<keyword evidence="3" id="KW-0804">Transcription</keyword>
<keyword evidence="6" id="KW-1185">Reference proteome</keyword>
<dbReference type="STRING" id="909613.UO65_5422"/>
<dbReference type="InterPro" id="IPR000835">
    <property type="entry name" value="HTH_MarR-typ"/>
</dbReference>
<dbReference type="PROSITE" id="PS01117">
    <property type="entry name" value="HTH_MARR_1"/>
    <property type="match status" value="1"/>
</dbReference>
<dbReference type="Proteomes" id="UP000019277">
    <property type="component" value="Unassembled WGS sequence"/>
</dbReference>
<dbReference type="RefSeq" id="WP_035287714.1">
    <property type="nucleotide sequence ID" value="NZ_AYXG01000209.1"/>
</dbReference>
<dbReference type="OrthoDB" id="69852at2"/>